<comment type="caution">
    <text evidence="1">The sequence shown here is derived from an EMBL/GenBank/DDBJ whole genome shotgun (WGS) entry which is preliminary data.</text>
</comment>
<accession>A0ABU7ZKV1</accession>
<evidence type="ECO:0000313" key="1">
    <source>
        <dbReference type="EMBL" id="MEH0095864.1"/>
    </source>
</evidence>
<gene>
    <name evidence="1" type="ORF">V6L76_06360</name>
</gene>
<dbReference type="EMBL" id="JBAKBE010000003">
    <property type="protein sequence ID" value="MEH0095864.1"/>
    <property type="molecule type" value="Genomic_DNA"/>
</dbReference>
<evidence type="ECO:0000313" key="2">
    <source>
        <dbReference type="Proteomes" id="UP001380822"/>
    </source>
</evidence>
<sequence length="133" mass="13858">MPKLIVVYGTSNSGKTSSVVHFVENYRNVTASPFPELITFPIQKNGNWLLGVAKDGDSARHVQSAVGLFASRNCDIVVCTTKSRGASVRALNAFVAANPHITVVSIASSPTAAPALQVAANAAVALAIEQNIP</sequence>
<protein>
    <recommendedName>
        <fullName evidence="3">GTPase</fullName>
    </recommendedName>
</protein>
<organism evidence="1 2">
    <name type="scientific">Pannonibacter anstelovis</name>
    <dbReference type="NCBI Taxonomy" id="3121537"/>
    <lineage>
        <taxon>Bacteria</taxon>
        <taxon>Pseudomonadati</taxon>
        <taxon>Pseudomonadota</taxon>
        <taxon>Alphaproteobacteria</taxon>
        <taxon>Hyphomicrobiales</taxon>
        <taxon>Stappiaceae</taxon>
        <taxon>Pannonibacter</taxon>
    </lineage>
</organism>
<evidence type="ECO:0008006" key="3">
    <source>
        <dbReference type="Google" id="ProtNLM"/>
    </source>
</evidence>
<dbReference type="RefSeq" id="WP_334250680.1">
    <property type="nucleotide sequence ID" value="NZ_JBAKBE010000003.1"/>
</dbReference>
<dbReference type="Proteomes" id="UP001380822">
    <property type="component" value="Unassembled WGS sequence"/>
</dbReference>
<reference evidence="1 2" key="1">
    <citation type="submission" date="2024-02" db="EMBL/GenBank/DDBJ databases">
        <title>A new putative Pannonibacter species isolated from two cases of bloodstream infections in paediatric patients.</title>
        <authorList>
            <person name="Castellana S."/>
            <person name="De Laurentiis V."/>
            <person name="Grassi M."/>
            <person name="De Leonardis F."/>
            <person name="Mosca A."/>
            <person name="De Carlo C."/>
            <person name="Sparapano E."/>
            <person name="Ronga L."/>
            <person name="Santacroce L."/>
            <person name="Chironna M."/>
            <person name="De Robertis A."/>
            <person name="Bianco A."/>
            <person name="Del Sambro L."/>
            <person name="Capozzi L."/>
            <person name="Parisi A."/>
        </authorList>
    </citation>
    <scope>NUCLEOTIDE SEQUENCE [LARGE SCALE GENOMIC DNA]</scope>
    <source>
        <strain evidence="1 2">Pt2</strain>
    </source>
</reference>
<name>A0ABU7ZKV1_9HYPH</name>
<proteinExistence type="predicted"/>
<keyword evidence="2" id="KW-1185">Reference proteome</keyword>